<evidence type="ECO:0000313" key="1">
    <source>
        <dbReference type="EMBL" id="MBB5365400.1"/>
    </source>
</evidence>
<protein>
    <submittedName>
        <fullName evidence="1">Uncharacterized protein</fullName>
    </submittedName>
</protein>
<comment type="caution">
    <text evidence="1">The sequence shown here is derived from an EMBL/GenBank/DDBJ whole genome shotgun (WGS) entry which is preliminary data.</text>
</comment>
<proteinExistence type="predicted"/>
<sequence length="95" mass="10500">MEEKTIGQLAEDIKGLVQHFEALCAQALAHPVFPHLPDAAEYEQLFVLGEQTLRDDLTAGIASLTPVIQEIEVGLENMEKYRDQVPEQRPGLTSG</sequence>
<dbReference type="Proteomes" id="UP000552709">
    <property type="component" value="Unassembled WGS sequence"/>
</dbReference>
<evidence type="ECO:0000313" key="2">
    <source>
        <dbReference type="Proteomes" id="UP000552709"/>
    </source>
</evidence>
<dbReference type="AlphaFoldDB" id="A0A7W8NH18"/>
<organism evidence="1 2">
    <name type="scientific">Deinococcus humi</name>
    <dbReference type="NCBI Taxonomy" id="662880"/>
    <lineage>
        <taxon>Bacteria</taxon>
        <taxon>Thermotogati</taxon>
        <taxon>Deinococcota</taxon>
        <taxon>Deinococci</taxon>
        <taxon>Deinococcales</taxon>
        <taxon>Deinococcaceae</taxon>
        <taxon>Deinococcus</taxon>
    </lineage>
</organism>
<dbReference type="EMBL" id="JACHFL010000017">
    <property type="protein sequence ID" value="MBB5365400.1"/>
    <property type="molecule type" value="Genomic_DNA"/>
</dbReference>
<keyword evidence="2" id="KW-1185">Reference proteome</keyword>
<accession>A0A7W8NH18</accession>
<gene>
    <name evidence="1" type="ORF">HNQ08_004521</name>
</gene>
<reference evidence="1 2" key="1">
    <citation type="submission" date="2020-08" db="EMBL/GenBank/DDBJ databases">
        <title>Genomic Encyclopedia of Type Strains, Phase IV (KMG-IV): sequencing the most valuable type-strain genomes for metagenomic binning, comparative biology and taxonomic classification.</title>
        <authorList>
            <person name="Goeker M."/>
        </authorList>
    </citation>
    <scope>NUCLEOTIDE SEQUENCE [LARGE SCALE GENOMIC DNA]</scope>
    <source>
        <strain evidence="1 2">DSM 27939</strain>
    </source>
</reference>
<name>A0A7W8NH18_9DEIO</name>
<dbReference type="RefSeq" id="WP_184136835.1">
    <property type="nucleotide sequence ID" value="NZ_JACHFL010000017.1"/>
</dbReference>